<evidence type="ECO:0000259" key="2">
    <source>
        <dbReference type="Pfam" id="PF01757"/>
    </source>
</evidence>
<sequence>MSYNRVGSTADQSDYNNEEVEFIDLETAAQTDHGPISKPNFNTRSRCSLGLISCVIQKSICYPPPDPSKLKPTSWLDGVRGIAALEVFIFHTIGCWASIVPAWQWDEKNNLRVNILQFPFIRTFFVSGGAAVCVFFVLSGYVLTHKSLRWIREGSSHQVYPAVGSSMFRRGFRLYIPPICLTFVEMLATRFGFAPPLSFGFVGEASLLGQVGDWIKEVNHWVNPFFNFLTSIRGSINHMRYDAVVWTIPLEFYGSFMCYILLLVLVRIPGNRMRMSLVAATSVCFMLLGSWNMFCFSAGMLLADFNLGQDEKDTVTSPRASIIWSIIFAASFYVAGFPTLMMGEMPMPGFEFLLHLTPTSLHLEDRARFLWSISGVLLLLSISQLPRLKAIFETNFSQYLGKIAFSLYLVHEFCIQLFGLGIQGILFKLTGLEPRANTLMYWLVCVVWYLLFTLPVFAVAAQVERWVDAPSVRFARWLEGKCLKVYRSWK</sequence>
<dbReference type="PANTHER" id="PTHR23028:SF134">
    <property type="entry name" value="PUTATIVE (AFU_ORTHOLOGUE AFUA_4G08520)-RELATED"/>
    <property type="match status" value="1"/>
</dbReference>
<gene>
    <name evidence="3" type="ORF">LSUE1_G003562</name>
</gene>
<keyword evidence="4" id="KW-1185">Reference proteome</keyword>
<feature type="transmembrane region" description="Helical" evidence="1">
    <location>
        <begin position="243"/>
        <end position="265"/>
    </location>
</feature>
<dbReference type="Pfam" id="PF01757">
    <property type="entry name" value="Acyl_transf_3"/>
    <property type="match status" value="1"/>
</dbReference>
<dbReference type="InterPro" id="IPR002656">
    <property type="entry name" value="Acyl_transf_3_dom"/>
</dbReference>
<evidence type="ECO:0000256" key="1">
    <source>
        <dbReference type="SAM" id="Phobius"/>
    </source>
</evidence>
<proteinExistence type="predicted"/>
<evidence type="ECO:0000313" key="3">
    <source>
        <dbReference type="EMBL" id="TVY81598.1"/>
    </source>
</evidence>
<keyword evidence="1" id="KW-1133">Transmembrane helix</keyword>
<evidence type="ECO:0000313" key="4">
    <source>
        <dbReference type="Proteomes" id="UP000469558"/>
    </source>
</evidence>
<dbReference type="PANTHER" id="PTHR23028">
    <property type="entry name" value="ACETYLTRANSFERASE"/>
    <property type="match status" value="1"/>
</dbReference>
<organism evidence="3 4">
    <name type="scientific">Lachnellula suecica</name>
    <dbReference type="NCBI Taxonomy" id="602035"/>
    <lineage>
        <taxon>Eukaryota</taxon>
        <taxon>Fungi</taxon>
        <taxon>Dikarya</taxon>
        <taxon>Ascomycota</taxon>
        <taxon>Pezizomycotina</taxon>
        <taxon>Leotiomycetes</taxon>
        <taxon>Helotiales</taxon>
        <taxon>Lachnaceae</taxon>
        <taxon>Lachnellula</taxon>
    </lineage>
</organism>
<feature type="transmembrane region" description="Helical" evidence="1">
    <location>
        <begin position="322"/>
        <end position="341"/>
    </location>
</feature>
<feature type="transmembrane region" description="Helical" evidence="1">
    <location>
        <begin position="405"/>
        <end position="427"/>
    </location>
</feature>
<dbReference type="OrthoDB" id="5819582at2759"/>
<keyword evidence="1" id="KW-0812">Transmembrane</keyword>
<name>A0A8T9C7F6_9HELO</name>
<dbReference type="InterPro" id="IPR050879">
    <property type="entry name" value="Acyltransferase_3"/>
</dbReference>
<keyword evidence="1" id="KW-0472">Membrane</keyword>
<dbReference type="AlphaFoldDB" id="A0A8T9C7F6"/>
<accession>A0A8T9C7F6</accession>
<feature type="domain" description="Acyltransferase 3" evidence="2">
    <location>
        <begin position="74"/>
        <end position="454"/>
    </location>
</feature>
<protein>
    <recommendedName>
        <fullName evidence="2">Acyltransferase 3 domain-containing protein</fullName>
    </recommendedName>
</protein>
<dbReference type="GO" id="GO:0016747">
    <property type="term" value="F:acyltransferase activity, transferring groups other than amino-acyl groups"/>
    <property type="evidence" value="ECO:0007669"/>
    <property type="project" value="InterPro"/>
</dbReference>
<feature type="transmembrane region" description="Helical" evidence="1">
    <location>
        <begin position="174"/>
        <end position="193"/>
    </location>
</feature>
<feature type="transmembrane region" description="Helical" evidence="1">
    <location>
        <begin position="277"/>
        <end position="302"/>
    </location>
</feature>
<comment type="caution">
    <text evidence="3">The sequence shown here is derived from an EMBL/GenBank/DDBJ whole genome shotgun (WGS) entry which is preliminary data.</text>
</comment>
<dbReference type="Proteomes" id="UP000469558">
    <property type="component" value="Unassembled WGS sequence"/>
</dbReference>
<feature type="transmembrane region" description="Helical" evidence="1">
    <location>
        <begin position="79"/>
        <end position="100"/>
    </location>
</feature>
<reference evidence="3 4" key="1">
    <citation type="submission" date="2018-05" db="EMBL/GenBank/DDBJ databases">
        <title>Genome sequencing and assembly of the regulated plant pathogen Lachnellula willkommii and related sister species for the development of diagnostic species identification markers.</title>
        <authorList>
            <person name="Giroux E."/>
            <person name="Bilodeau G."/>
        </authorList>
    </citation>
    <scope>NUCLEOTIDE SEQUENCE [LARGE SCALE GENOMIC DNA]</scope>
    <source>
        <strain evidence="3 4">CBS 268.59</strain>
    </source>
</reference>
<feature type="transmembrane region" description="Helical" evidence="1">
    <location>
        <begin position="439"/>
        <end position="461"/>
    </location>
</feature>
<feature type="transmembrane region" description="Helical" evidence="1">
    <location>
        <begin position="369"/>
        <end position="385"/>
    </location>
</feature>
<dbReference type="EMBL" id="QGMK01000452">
    <property type="protein sequence ID" value="TVY81598.1"/>
    <property type="molecule type" value="Genomic_DNA"/>
</dbReference>
<feature type="transmembrane region" description="Helical" evidence="1">
    <location>
        <begin position="120"/>
        <end position="143"/>
    </location>
</feature>